<evidence type="ECO:0000259" key="7">
    <source>
        <dbReference type="Pfam" id="PF03600"/>
    </source>
</evidence>
<dbReference type="PANTHER" id="PTHR43568">
    <property type="entry name" value="P PROTEIN"/>
    <property type="match status" value="1"/>
</dbReference>
<keyword evidence="3 6" id="KW-0812">Transmembrane</keyword>
<dbReference type="GO" id="GO:0016020">
    <property type="term" value="C:membrane"/>
    <property type="evidence" value="ECO:0007669"/>
    <property type="project" value="UniProtKB-SubCell"/>
</dbReference>
<proteinExistence type="predicted"/>
<evidence type="ECO:0000256" key="1">
    <source>
        <dbReference type="ARBA" id="ARBA00004141"/>
    </source>
</evidence>
<evidence type="ECO:0000256" key="3">
    <source>
        <dbReference type="ARBA" id="ARBA00022692"/>
    </source>
</evidence>
<dbReference type="InterPro" id="IPR051475">
    <property type="entry name" value="Diverse_Ion_Transporter"/>
</dbReference>
<comment type="subcellular location">
    <subcellularLocation>
        <location evidence="1">Membrane</location>
        <topology evidence="1">Multi-pass membrane protein</topology>
    </subcellularLocation>
</comment>
<gene>
    <name evidence="8" type="primary">ybiR</name>
    <name evidence="8" type="ORF">CARN8_4800007</name>
</gene>
<keyword evidence="2" id="KW-0813">Transport</keyword>
<feature type="transmembrane region" description="Helical" evidence="6">
    <location>
        <begin position="275"/>
        <end position="296"/>
    </location>
</feature>
<feature type="domain" description="Citrate transporter-like" evidence="7">
    <location>
        <begin position="4"/>
        <end position="301"/>
    </location>
</feature>
<feature type="transmembrane region" description="Helical" evidence="6">
    <location>
        <begin position="198"/>
        <end position="231"/>
    </location>
</feature>
<dbReference type="Pfam" id="PF03600">
    <property type="entry name" value="CitMHS"/>
    <property type="match status" value="1"/>
</dbReference>
<feature type="transmembrane region" description="Helical" evidence="6">
    <location>
        <begin position="158"/>
        <end position="177"/>
    </location>
</feature>
<feature type="transmembrane region" description="Helical" evidence="6">
    <location>
        <begin position="308"/>
        <end position="330"/>
    </location>
</feature>
<evidence type="ECO:0000256" key="5">
    <source>
        <dbReference type="ARBA" id="ARBA00023136"/>
    </source>
</evidence>
<evidence type="ECO:0000256" key="4">
    <source>
        <dbReference type="ARBA" id="ARBA00022989"/>
    </source>
</evidence>
<dbReference type="InterPro" id="IPR004680">
    <property type="entry name" value="Cit_transptr-like_dom"/>
</dbReference>
<keyword evidence="4 6" id="KW-1133">Transmembrane helix</keyword>
<evidence type="ECO:0000256" key="6">
    <source>
        <dbReference type="SAM" id="Phobius"/>
    </source>
</evidence>
<dbReference type="AlphaFoldDB" id="A0A3P3ZQ45"/>
<reference evidence="8" key="1">
    <citation type="submission" date="2018-10" db="EMBL/GenBank/DDBJ databases">
        <authorList>
            <person name="Plewniak F."/>
        </authorList>
    </citation>
    <scope>NUCLEOTIDE SEQUENCE</scope>
</reference>
<sequence>MSFLWLKEPLLQLLIALGILMGFFHPTAWAGAVHRIHLPTLEVLGGLMLLTQGIEQSRILPKLGRHLLDRVHSERSLARWLTWASIILSTFLTNDIALFVVVPLTLALRQLAPVSWRRLIIFEALGVNVGSLLSPIGNPQNIYLWQLSHLSFPGFIEMMAPWGLVLLAGLALLVELGSSRRPIVLHLEDHTITVLRGLFWISLGLYLPFLGLVETGHSTWALALALGLGIFRPLLLRFLDWGLLVTFTLFFIDVGFLSSFFNPHQLPGLGQGKSHIVLFLWGILLSQVMSNVPATLFMAPETDSLKSLAYGVNAGGFGLFVGSMANLIALRMARDRQIWREFHVLSFPFLLFAVVTGILFL</sequence>
<name>A0A3P3ZQ45_9ZZZZ</name>
<organism evidence="8">
    <name type="scientific">mine drainage metagenome</name>
    <dbReference type="NCBI Taxonomy" id="410659"/>
    <lineage>
        <taxon>unclassified sequences</taxon>
        <taxon>metagenomes</taxon>
        <taxon>ecological metagenomes</taxon>
    </lineage>
</organism>
<evidence type="ECO:0000256" key="2">
    <source>
        <dbReference type="ARBA" id="ARBA00022448"/>
    </source>
</evidence>
<feature type="transmembrane region" description="Helical" evidence="6">
    <location>
        <begin position="243"/>
        <end position="263"/>
    </location>
</feature>
<accession>A0A3P3ZQ45</accession>
<dbReference type="PANTHER" id="PTHR43568:SF1">
    <property type="entry name" value="P PROTEIN"/>
    <property type="match status" value="1"/>
</dbReference>
<evidence type="ECO:0000313" key="8">
    <source>
        <dbReference type="EMBL" id="VAY89026.1"/>
    </source>
</evidence>
<feature type="transmembrane region" description="Helical" evidence="6">
    <location>
        <begin position="342"/>
        <end position="360"/>
    </location>
</feature>
<feature type="transmembrane region" description="Helical" evidence="6">
    <location>
        <begin position="80"/>
        <end position="107"/>
    </location>
</feature>
<keyword evidence="5 6" id="KW-0472">Membrane</keyword>
<dbReference type="GO" id="GO:0055085">
    <property type="term" value="P:transmembrane transport"/>
    <property type="evidence" value="ECO:0007669"/>
    <property type="project" value="InterPro"/>
</dbReference>
<dbReference type="EMBL" id="UOYP01000424">
    <property type="protein sequence ID" value="VAY89026.1"/>
    <property type="molecule type" value="Genomic_DNA"/>
</dbReference>
<protein>
    <submittedName>
        <fullName evidence="8">Inner membrane protein YbiR</fullName>
    </submittedName>
</protein>